<keyword evidence="3" id="KW-1185">Reference proteome</keyword>
<accession>A0ABT9FAH4</accession>
<name>A0ABT9FAH4_9GAMM</name>
<proteinExistence type="predicted"/>
<evidence type="ECO:0000259" key="1">
    <source>
        <dbReference type="PROSITE" id="PS51186"/>
    </source>
</evidence>
<dbReference type="InterPro" id="IPR000182">
    <property type="entry name" value="GNAT_dom"/>
</dbReference>
<dbReference type="Pfam" id="PF00583">
    <property type="entry name" value="Acetyltransf_1"/>
    <property type="match status" value="1"/>
</dbReference>
<evidence type="ECO:0000313" key="3">
    <source>
        <dbReference type="Proteomes" id="UP001177212"/>
    </source>
</evidence>
<dbReference type="RefSeq" id="WP_305398644.1">
    <property type="nucleotide sequence ID" value="NZ_JAUYVT010000002.1"/>
</dbReference>
<dbReference type="SUPFAM" id="SSF55729">
    <property type="entry name" value="Acyl-CoA N-acyltransferases (Nat)"/>
    <property type="match status" value="1"/>
</dbReference>
<feature type="domain" description="N-acetyltransferase" evidence="1">
    <location>
        <begin position="3"/>
        <end position="146"/>
    </location>
</feature>
<reference evidence="2" key="1">
    <citation type="submission" date="2023-07" db="EMBL/GenBank/DDBJ databases">
        <title>Genome content predicts the carbon catabolic preferences of heterotrophic bacteria.</title>
        <authorList>
            <person name="Gralka M."/>
        </authorList>
    </citation>
    <scope>NUCLEOTIDE SEQUENCE</scope>
    <source>
        <strain evidence="2">4G09</strain>
    </source>
</reference>
<dbReference type="EMBL" id="JAUYVT010000002">
    <property type="protein sequence ID" value="MDP2563783.1"/>
    <property type="molecule type" value="Genomic_DNA"/>
</dbReference>
<comment type="caution">
    <text evidence="2">The sequence shown here is derived from an EMBL/GenBank/DDBJ whole genome shotgun (WGS) entry which is preliminary data.</text>
</comment>
<dbReference type="InterPro" id="IPR016181">
    <property type="entry name" value="Acyl_CoA_acyltransferase"/>
</dbReference>
<sequence length="150" mass="16960">MITQLKNAVPSVAEQIYNVFQCAYKIEALLIKAEHFPPLSRTQHAIVRSNALFYGFYYESTLAGVIEITVKNKCLSIESLTVHPRYFKKGIAGKLIAHALTLYTYNKAIVETAVANTPAINLYKKHGFSEYKQWLPAHGILKTAMQFEVH</sequence>
<protein>
    <submittedName>
        <fullName evidence="2">GNAT family N-acetyltransferase</fullName>
    </submittedName>
</protein>
<dbReference type="PROSITE" id="PS51186">
    <property type="entry name" value="GNAT"/>
    <property type="match status" value="1"/>
</dbReference>
<gene>
    <name evidence="2" type="ORF">Q8W34_04020</name>
</gene>
<evidence type="ECO:0000313" key="2">
    <source>
        <dbReference type="EMBL" id="MDP2563783.1"/>
    </source>
</evidence>
<dbReference type="Gene3D" id="3.40.630.30">
    <property type="match status" value="1"/>
</dbReference>
<organism evidence="2 3">
    <name type="scientific">Pseudoalteromonas marina</name>
    <dbReference type="NCBI Taxonomy" id="267375"/>
    <lineage>
        <taxon>Bacteria</taxon>
        <taxon>Pseudomonadati</taxon>
        <taxon>Pseudomonadota</taxon>
        <taxon>Gammaproteobacteria</taxon>
        <taxon>Alteromonadales</taxon>
        <taxon>Pseudoalteromonadaceae</taxon>
        <taxon>Pseudoalteromonas</taxon>
    </lineage>
</organism>
<dbReference type="CDD" id="cd04301">
    <property type="entry name" value="NAT_SF"/>
    <property type="match status" value="1"/>
</dbReference>
<dbReference type="Proteomes" id="UP001177212">
    <property type="component" value="Unassembled WGS sequence"/>
</dbReference>